<proteinExistence type="predicted"/>
<organism evidence="1 2">
    <name type="scientific">Streptomyces scopuliridis</name>
    <dbReference type="NCBI Taxonomy" id="452529"/>
    <lineage>
        <taxon>Bacteria</taxon>
        <taxon>Bacillati</taxon>
        <taxon>Actinomycetota</taxon>
        <taxon>Actinomycetes</taxon>
        <taxon>Kitasatosporales</taxon>
        <taxon>Streptomycetaceae</taxon>
        <taxon>Streptomyces</taxon>
    </lineage>
</organism>
<evidence type="ECO:0000313" key="1">
    <source>
        <dbReference type="EMBL" id="WSB95639.1"/>
    </source>
</evidence>
<dbReference type="Proteomes" id="UP001348369">
    <property type="component" value="Chromosome"/>
</dbReference>
<keyword evidence="2" id="KW-1185">Reference proteome</keyword>
<keyword evidence="1" id="KW-0808">Transferase</keyword>
<protein>
    <submittedName>
        <fullName evidence="1">Aminotransferase class III-fold pyridoxal phosphate-dependent enzyme</fullName>
    </submittedName>
</protein>
<evidence type="ECO:0000313" key="2">
    <source>
        <dbReference type="Proteomes" id="UP001348369"/>
    </source>
</evidence>
<reference evidence="1" key="1">
    <citation type="submission" date="2022-10" db="EMBL/GenBank/DDBJ databases">
        <title>The complete genomes of actinobacterial strains from the NBC collection.</title>
        <authorList>
            <person name="Joergensen T.S."/>
            <person name="Alvarez Arevalo M."/>
            <person name="Sterndorff E.B."/>
            <person name="Faurdal D."/>
            <person name="Vuksanovic O."/>
            <person name="Mourched A.-S."/>
            <person name="Charusanti P."/>
            <person name="Shaw S."/>
            <person name="Blin K."/>
            <person name="Weber T."/>
        </authorList>
    </citation>
    <scope>NUCLEOTIDE SEQUENCE</scope>
    <source>
        <strain evidence="1">NBC 01771</strain>
    </source>
</reference>
<gene>
    <name evidence="1" type="ORF">OG835_00345</name>
</gene>
<accession>A0ACD4ZBJ9</accession>
<name>A0ACD4ZBJ9_9ACTN</name>
<keyword evidence="1" id="KW-0032">Aminotransferase</keyword>
<dbReference type="EMBL" id="CP109109">
    <property type="protein sequence ID" value="WSB95639.1"/>
    <property type="molecule type" value="Genomic_DNA"/>
</dbReference>
<sequence length="422" mass="44851">MNSYGPLWPSLTPADQQGRDDLCAKSARGVRVTLANGRELLCATSGLWNSNLGYGNPAVAQAVADTLRDASYLSAWNAENVQVRAAAAELVELAGADHYGRVLFSTSGGAANDLATKLVRQYQVLRGKSDRRGILALRTAFHGLTFGAAALTDANLGQQMYGVDRRLVGHVPANDGPQLQAALERYDGRIAALFVEPVLGSGAIPLSEEFVADILRLRRKYGFVLVADEVSTGFGRTGNTVFASARWPEPPDVLVTAKALTNGTLAASAVIVSREMAEEFLAPNVLLGHAETQAGTPVVGAAISATMAEMRRLDTPALSEKIGQRLGDELAVLAAEYPMITSVTGRGCMWALHLRAPNGAPMAQSQVSEVIRAIREAGAIVHPGPNCFQLIPALVYTDTEIDELLMIIRSALDTYAAASEER</sequence>